<dbReference type="PANTHER" id="PTHR43364:SF7">
    <property type="entry name" value="NADP-DEPENDENT OXIDOREDUCTASE DOMAIN-CONTAINING PROTEIN-RELATED"/>
    <property type="match status" value="1"/>
</dbReference>
<evidence type="ECO:0000259" key="4">
    <source>
        <dbReference type="Pfam" id="PF00248"/>
    </source>
</evidence>
<gene>
    <name evidence="5" type="ORF">BP00DRAFT_474073</name>
</gene>
<name>A0A2V5I7A1_9EURO</name>
<dbReference type="Pfam" id="PF00248">
    <property type="entry name" value="Aldo_ket_red"/>
    <property type="match status" value="2"/>
</dbReference>
<dbReference type="EMBL" id="KZ825498">
    <property type="protein sequence ID" value="PYI31901.1"/>
    <property type="molecule type" value="Genomic_DNA"/>
</dbReference>
<dbReference type="Gene3D" id="3.20.20.100">
    <property type="entry name" value="NADP-dependent oxidoreductase domain"/>
    <property type="match status" value="1"/>
</dbReference>
<accession>A0A2V5I7A1</accession>
<dbReference type="SUPFAM" id="SSF51430">
    <property type="entry name" value="NAD(P)-linked oxidoreductase"/>
    <property type="match status" value="1"/>
</dbReference>
<proteinExistence type="inferred from homology"/>
<dbReference type="PANTHER" id="PTHR43364">
    <property type="entry name" value="NADH-SPECIFIC METHYLGLYOXAL REDUCTASE-RELATED"/>
    <property type="match status" value="1"/>
</dbReference>
<dbReference type="GO" id="GO:0016491">
    <property type="term" value="F:oxidoreductase activity"/>
    <property type="evidence" value="ECO:0007669"/>
    <property type="project" value="UniProtKB-KW"/>
</dbReference>
<evidence type="ECO:0000313" key="6">
    <source>
        <dbReference type="Proteomes" id="UP000248817"/>
    </source>
</evidence>
<dbReference type="InterPro" id="IPR023210">
    <property type="entry name" value="NADP_OxRdtase_dom"/>
</dbReference>
<dbReference type="InterPro" id="IPR036812">
    <property type="entry name" value="NAD(P)_OxRdtase_dom_sf"/>
</dbReference>
<sequence>MTFGGRQQRRYGDCTRKDAFALLDHFYEQGGNFVDTASGYQEGESEVLVGAWMAARQNRDQMSNYGGNNAKSLKYLDLLYVHWWDYTSSIPELMHALNDLVVAGKVLYLGISDTPAWVVTKANQYARDHGLRPFAVSQGMWSAGMRDFEREIIPMARAEGMALCPYGVLNQGRFQTRRGLQERAQQNPGRKFIPTSEDDKKVSAVLEDLGTAKGAGLVSVALAYAMQTALYVFPIVGARKVDHLHGSVAGLSVALSDEDMQKIEGAYPFDFGFPHTFLSGSMFDDSTPRMADKPGDVWLTKMLGKFDWVEPPKPIKPFQQ</sequence>
<evidence type="ECO:0000256" key="3">
    <source>
        <dbReference type="ARBA" id="ARBA00038157"/>
    </source>
</evidence>
<organism evidence="5 6">
    <name type="scientific">Aspergillus indologenus CBS 114.80</name>
    <dbReference type="NCBI Taxonomy" id="1450541"/>
    <lineage>
        <taxon>Eukaryota</taxon>
        <taxon>Fungi</taxon>
        <taxon>Dikarya</taxon>
        <taxon>Ascomycota</taxon>
        <taxon>Pezizomycotina</taxon>
        <taxon>Eurotiomycetes</taxon>
        <taxon>Eurotiomycetidae</taxon>
        <taxon>Eurotiales</taxon>
        <taxon>Aspergillaceae</taxon>
        <taxon>Aspergillus</taxon>
        <taxon>Aspergillus subgen. Circumdati</taxon>
    </lineage>
</organism>
<keyword evidence="1" id="KW-0521">NADP</keyword>
<protein>
    <submittedName>
        <fullName evidence="5">Sterigmatocystin biosynthesis dehydrogenase stcV</fullName>
    </submittedName>
</protein>
<comment type="similarity">
    <text evidence="3">Belongs to the aldo/keto reductase family. Aldo/keto reductase 2 subfamily.</text>
</comment>
<evidence type="ECO:0000256" key="1">
    <source>
        <dbReference type="ARBA" id="ARBA00022857"/>
    </source>
</evidence>
<reference evidence="5 6" key="1">
    <citation type="submission" date="2018-02" db="EMBL/GenBank/DDBJ databases">
        <title>The genomes of Aspergillus section Nigri reveals drivers in fungal speciation.</title>
        <authorList>
            <consortium name="DOE Joint Genome Institute"/>
            <person name="Vesth T.C."/>
            <person name="Nybo J."/>
            <person name="Theobald S."/>
            <person name="Brandl J."/>
            <person name="Frisvad J.C."/>
            <person name="Nielsen K.F."/>
            <person name="Lyhne E.K."/>
            <person name="Kogle M.E."/>
            <person name="Kuo A."/>
            <person name="Riley R."/>
            <person name="Clum A."/>
            <person name="Nolan M."/>
            <person name="Lipzen A."/>
            <person name="Salamov A."/>
            <person name="Henrissat B."/>
            <person name="Wiebenga A."/>
            <person name="De vries R.P."/>
            <person name="Grigoriev I.V."/>
            <person name="Mortensen U.H."/>
            <person name="Andersen M.R."/>
            <person name="Baker S.E."/>
        </authorList>
    </citation>
    <scope>NUCLEOTIDE SEQUENCE [LARGE SCALE GENOMIC DNA]</scope>
    <source>
        <strain evidence="5 6">CBS 114.80</strain>
    </source>
</reference>
<evidence type="ECO:0000256" key="2">
    <source>
        <dbReference type="ARBA" id="ARBA00023002"/>
    </source>
</evidence>
<feature type="domain" description="NADP-dependent oxidoreductase" evidence="4">
    <location>
        <begin position="4"/>
        <end position="62"/>
    </location>
</feature>
<dbReference type="Proteomes" id="UP000248817">
    <property type="component" value="Unassembled WGS sequence"/>
</dbReference>
<feature type="domain" description="NADP-dependent oxidoreductase" evidence="4">
    <location>
        <begin position="73"/>
        <end position="266"/>
    </location>
</feature>
<keyword evidence="2" id="KW-0560">Oxidoreductase</keyword>
<keyword evidence="6" id="KW-1185">Reference proteome</keyword>
<dbReference type="InterPro" id="IPR050523">
    <property type="entry name" value="AKR_Detox_Biosynth"/>
</dbReference>
<evidence type="ECO:0000313" key="5">
    <source>
        <dbReference type="EMBL" id="PYI31901.1"/>
    </source>
</evidence>
<dbReference type="AlphaFoldDB" id="A0A2V5I7A1"/>